<evidence type="ECO:0000313" key="7">
    <source>
        <dbReference type="RefSeq" id="XP_022323353.1"/>
    </source>
</evidence>
<dbReference type="InterPro" id="IPR000433">
    <property type="entry name" value="Znf_ZZ"/>
</dbReference>
<keyword evidence="2 4" id="KW-0863">Zinc-finger</keyword>
<keyword evidence="3" id="KW-0862">Zinc</keyword>
<dbReference type="InterPro" id="IPR013783">
    <property type="entry name" value="Ig-like_fold"/>
</dbReference>
<dbReference type="GO" id="GO:0000407">
    <property type="term" value="C:phagophore assembly site"/>
    <property type="evidence" value="ECO:0007669"/>
    <property type="project" value="TreeGrafter"/>
</dbReference>
<dbReference type="CDD" id="cd14947">
    <property type="entry name" value="NBR1_like"/>
    <property type="match status" value="1"/>
</dbReference>
<dbReference type="AlphaFoldDB" id="A0A8B8D5G8"/>
<evidence type="ECO:0000259" key="5">
    <source>
        <dbReference type="PROSITE" id="PS50135"/>
    </source>
</evidence>
<evidence type="ECO:0000256" key="1">
    <source>
        <dbReference type="ARBA" id="ARBA00022723"/>
    </source>
</evidence>
<sequence length="272" mass="30334">MKELKKELHTEIVKDVTRKTVKHVLRGLDGAVLQSYRGVEGTENQAKGATSLTSKDQKKAMDDNGNHPIYYHCGVLCDNCNKVIVGARYKCCNCGDYDLCEECENISGVHDHTHVFIKLRRPIKFRQRGPLMKQIIYKPYRLPPSSGESADTEEAEATAATAMILNTGNEDKILAKIEKDVVKDMKADFMGDLTIPDGTKVQPGTKFVKTWKIKNSGNIPWRESTKLHNISGNLPTSFSDVDVPLLTLEKLQTFLSHSMPLSNQGNTRATGR</sequence>
<protein>
    <submittedName>
        <fullName evidence="7">Next to BRCA1 gene 1 protein-like isoform X2</fullName>
    </submittedName>
</protein>
<dbReference type="PANTHER" id="PTHR20930:SF2">
    <property type="entry name" value="NEXT TO BRCA1 GENE 1 PROTEIN"/>
    <property type="match status" value="1"/>
</dbReference>
<dbReference type="FunFam" id="3.30.60.90:FF:000007">
    <property type="entry name" value="Next to BRCA1 gene 1 protein"/>
    <property type="match status" value="1"/>
</dbReference>
<keyword evidence="6" id="KW-1185">Reference proteome</keyword>
<accession>A0A8B8D5G8</accession>
<dbReference type="Pfam" id="PF00569">
    <property type="entry name" value="ZZ"/>
    <property type="match status" value="1"/>
</dbReference>
<evidence type="ECO:0000256" key="3">
    <source>
        <dbReference type="ARBA" id="ARBA00022833"/>
    </source>
</evidence>
<dbReference type="OrthoDB" id="2122982at2759"/>
<reference evidence="7" key="1">
    <citation type="submission" date="2025-08" db="UniProtKB">
        <authorList>
            <consortium name="RefSeq"/>
        </authorList>
    </citation>
    <scope>IDENTIFICATION</scope>
    <source>
        <tissue evidence="7">Whole sample</tissue>
    </source>
</reference>
<dbReference type="Pfam" id="PF16158">
    <property type="entry name" value="N_BRCA1_IG"/>
    <property type="match status" value="1"/>
</dbReference>
<dbReference type="CDD" id="cd02340">
    <property type="entry name" value="ZZ_NBR1_like"/>
    <property type="match status" value="1"/>
</dbReference>
<dbReference type="Proteomes" id="UP000694844">
    <property type="component" value="Chromosome 3"/>
</dbReference>
<dbReference type="RefSeq" id="XP_022323353.1">
    <property type="nucleotide sequence ID" value="XM_022467645.1"/>
</dbReference>
<organism evidence="6 7">
    <name type="scientific">Crassostrea virginica</name>
    <name type="common">Eastern oyster</name>
    <dbReference type="NCBI Taxonomy" id="6565"/>
    <lineage>
        <taxon>Eukaryota</taxon>
        <taxon>Metazoa</taxon>
        <taxon>Spiralia</taxon>
        <taxon>Lophotrochozoa</taxon>
        <taxon>Mollusca</taxon>
        <taxon>Bivalvia</taxon>
        <taxon>Autobranchia</taxon>
        <taxon>Pteriomorphia</taxon>
        <taxon>Ostreida</taxon>
        <taxon>Ostreoidea</taxon>
        <taxon>Ostreidae</taxon>
        <taxon>Crassostrea</taxon>
    </lineage>
</organism>
<dbReference type="GO" id="GO:0008270">
    <property type="term" value="F:zinc ion binding"/>
    <property type="evidence" value="ECO:0007669"/>
    <property type="project" value="UniProtKB-KW"/>
</dbReference>
<name>A0A8B8D5G8_CRAVI</name>
<evidence type="ECO:0000256" key="4">
    <source>
        <dbReference type="PROSITE-ProRule" id="PRU00228"/>
    </source>
</evidence>
<dbReference type="PROSITE" id="PS01357">
    <property type="entry name" value="ZF_ZZ_1"/>
    <property type="match status" value="1"/>
</dbReference>
<dbReference type="InterPro" id="IPR032350">
    <property type="entry name" value="Nbr1_FW"/>
</dbReference>
<dbReference type="GO" id="GO:0016236">
    <property type="term" value="P:macroautophagy"/>
    <property type="evidence" value="ECO:0007669"/>
    <property type="project" value="TreeGrafter"/>
</dbReference>
<proteinExistence type="predicted"/>
<keyword evidence="1" id="KW-0479">Metal-binding</keyword>
<dbReference type="PANTHER" id="PTHR20930">
    <property type="entry name" value="OVARIAN CARCINOMA ANTIGEN CA125-RELATED"/>
    <property type="match status" value="1"/>
</dbReference>
<dbReference type="GeneID" id="111124616"/>
<dbReference type="Gene3D" id="2.60.40.10">
    <property type="entry name" value="Immunoglobulins"/>
    <property type="match status" value="1"/>
</dbReference>
<evidence type="ECO:0000313" key="6">
    <source>
        <dbReference type="Proteomes" id="UP000694844"/>
    </source>
</evidence>
<dbReference type="GO" id="GO:0043130">
    <property type="term" value="F:ubiquitin binding"/>
    <property type="evidence" value="ECO:0007669"/>
    <property type="project" value="TreeGrafter"/>
</dbReference>
<dbReference type="GO" id="GO:0070013">
    <property type="term" value="C:intracellular organelle lumen"/>
    <property type="evidence" value="ECO:0007669"/>
    <property type="project" value="UniProtKB-ARBA"/>
</dbReference>
<gene>
    <name evidence="7" type="primary">LOC111124616</name>
</gene>
<evidence type="ECO:0000256" key="2">
    <source>
        <dbReference type="ARBA" id="ARBA00022771"/>
    </source>
</evidence>
<dbReference type="Gene3D" id="3.30.60.90">
    <property type="match status" value="1"/>
</dbReference>
<dbReference type="SMART" id="SM00291">
    <property type="entry name" value="ZnF_ZZ"/>
    <property type="match status" value="1"/>
</dbReference>
<dbReference type="PROSITE" id="PS50135">
    <property type="entry name" value="ZF_ZZ_2"/>
    <property type="match status" value="1"/>
</dbReference>
<dbReference type="InterPro" id="IPR043145">
    <property type="entry name" value="Znf_ZZ_sf"/>
</dbReference>
<dbReference type="SUPFAM" id="SSF57850">
    <property type="entry name" value="RING/U-box"/>
    <property type="match status" value="1"/>
</dbReference>
<feature type="domain" description="ZZ-type" evidence="5">
    <location>
        <begin position="72"/>
        <end position="124"/>
    </location>
</feature>